<protein>
    <submittedName>
        <fullName evidence="2">Uncharacterized protein</fullName>
    </submittedName>
</protein>
<accession>A0ABV9SSF8</accession>
<sequence length="99" mass="11034">MDLTAEQHQQLIDQGWTPPPDTAGMLAAERERITSGSNVLGGGEGDTTPIYLLVQERTDFVIAVERSTYDLFAETDDLPELLDDRPDDYRTTTYTLLDA</sequence>
<evidence type="ECO:0000256" key="1">
    <source>
        <dbReference type="SAM" id="MobiDB-lite"/>
    </source>
</evidence>
<reference evidence="3" key="1">
    <citation type="journal article" date="2019" name="Int. J. Syst. Evol. Microbiol.">
        <title>The Global Catalogue of Microorganisms (GCM) 10K type strain sequencing project: providing services to taxonomists for standard genome sequencing and annotation.</title>
        <authorList>
            <consortium name="The Broad Institute Genomics Platform"/>
            <consortium name="The Broad Institute Genome Sequencing Center for Infectious Disease"/>
            <person name="Wu L."/>
            <person name="Ma J."/>
        </authorList>
    </citation>
    <scope>NUCLEOTIDE SEQUENCE [LARGE SCALE GENOMIC DNA]</scope>
    <source>
        <strain evidence="3">CGMCC 4.7304</strain>
    </source>
</reference>
<dbReference type="EMBL" id="JBHSIY010000028">
    <property type="protein sequence ID" value="MFC4869288.1"/>
    <property type="molecule type" value="Genomic_DNA"/>
</dbReference>
<evidence type="ECO:0000313" key="2">
    <source>
        <dbReference type="EMBL" id="MFC4869288.1"/>
    </source>
</evidence>
<keyword evidence="3" id="KW-1185">Reference proteome</keyword>
<comment type="caution">
    <text evidence="2">The sequence shown here is derived from an EMBL/GenBank/DDBJ whole genome shotgun (WGS) entry which is preliminary data.</text>
</comment>
<dbReference type="Proteomes" id="UP001595858">
    <property type="component" value="Unassembled WGS sequence"/>
</dbReference>
<evidence type="ECO:0000313" key="3">
    <source>
        <dbReference type="Proteomes" id="UP001595858"/>
    </source>
</evidence>
<proteinExistence type="predicted"/>
<feature type="compositionally biased region" description="Polar residues" evidence="1">
    <location>
        <begin position="1"/>
        <end position="12"/>
    </location>
</feature>
<dbReference type="RefSeq" id="WP_344142948.1">
    <property type="nucleotide sequence ID" value="NZ_BAAAQI010000006.1"/>
</dbReference>
<feature type="region of interest" description="Disordered" evidence="1">
    <location>
        <begin position="1"/>
        <end position="23"/>
    </location>
</feature>
<gene>
    <name evidence="2" type="ORF">ACFPCZ_21860</name>
</gene>
<name>A0ABV9SSF8_9ACTN</name>
<organism evidence="2 3">
    <name type="scientific">Streptomonospora arabica</name>
    <dbReference type="NCBI Taxonomy" id="412417"/>
    <lineage>
        <taxon>Bacteria</taxon>
        <taxon>Bacillati</taxon>
        <taxon>Actinomycetota</taxon>
        <taxon>Actinomycetes</taxon>
        <taxon>Streptosporangiales</taxon>
        <taxon>Nocardiopsidaceae</taxon>
        <taxon>Streptomonospora</taxon>
    </lineage>
</organism>